<accession>A0ABQ7CMK0</accession>
<comment type="caution">
    <text evidence="2">The sequence shown here is derived from an EMBL/GenBank/DDBJ whole genome shotgun (WGS) entry which is preliminary data.</text>
</comment>
<protein>
    <submittedName>
        <fullName evidence="2">Uncharacterized protein</fullName>
    </submittedName>
</protein>
<evidence type="ECO:0000313" key="2">
    <source>
        <dbReference type="EMBL" id="KAF3560731.1"/>
    </source>
</evidence>
<keyword evidence="3" id="KW-1185">Reference proteome</keyword>
<dbReference type="EMBL" id="QGKV02000759">
    <property type="protein sequence ID" value="KAF3560731.1"/>
    <property type="molecule type" value="Genomic_DNA"/>
</dbReference>
<gene>
    <name evidence="2" type="ORF">DY000_02014476</name>
</gene>
<feature type="region of interest" description="Disordered" evidence="1">
    <location>
        <begin position="115"/>
        <end position="136"/>
    </location>
</feature>
<sequence length="190" mass="20763">MSPAALRRNKIRIPRRSDQTESSETRNPLKDQLGTLEIETGAYTRTGRSRRDGSVHVAKHLSPLHLKAEADQCTEADGPTGEWPQRMKAPTLSGTLVNELLKKGHLREFLSEKAESHLNKETTGKATEAASVSPPRQDRVIHVISARSEISGMSHAAAKESTWNAKHGLDAAKPKGLLLGTDDISFTAKE</sequence>
<feature type="region of interest" description="Disordered" evidence="1">
    <location>
        <begin position="1"/>
        <end position="55"/>
    </location>
</feature>
<evidence type="ECO:0000256" key="1">
    <source>
        <dbReference type="SAM" id="MobiDB-lite"/>
    </source>
</evidence>
<dbReference type="Proteomes" id="UP000266723">
    <property type="component" value="Unassembled WGS sequence"/>
</dbReference>
<feature type="compositionally biased region" description="Basic and acidic residues" evidence="1">
    <location>
        <begin position="15"/>
        <end position="29"/>
    </location>
</feature>
<evidence type="ECO:0000313" key="3">
    <source>
        <dbReference type="Proteomes" id="UP000266723"/>
    </source>
</evidence>
<reference evidence="2 3" key="1">
    <citation type="journal article" date="2020" name="BMC Genomics">
        <title>Intraspecific diversification of the crop wild relative Brassica cretica Lam. using demographic model selection.</title>
        <authorList>
            <person name="Kioukis A."/>
            <person name="Michalopoulou V.A."/>
            <person name="Briers L."/>
            <person name="Pirintsos S."/>
            <person name="Studholme D.J."/>
            <person name="Pavlidis P."/>
            <person name="Sarris P.F."/>
        </authorList>
    </citation>
    <scope>NUCLEOTIDE SEQUENCE [LARGE SCALE GENOMIC DNA]</scope>
    <source>
        <strain evidence="3">cv. PFS-1207/04</strain>
    </source>
</reference>
<proteinExistence type="predicted"/>
<name>A0ABQ7CMK0_BRACR</name>
<organism evidence="2 3">
    <name type="scientific">Brassica cretica</name>
    <name type="common">Mustard</name>
    <dbReference type="NCBI Taxonomy" id="69181"/>
    <lineage>
        <taxon>Eukaryota</taxon>
        <taxon>Viridiplantae</taxon>
        <taxon>Streptophyta</taxon>
        <taxon>Embryophyta</taxon>
        <taxon>Tracheophyta</taxon>
        <taxon>Spermatophyta</taxon>
        <taxon>Magnoliopsida</taxon>
        <taxon>eudicotyledons</taxon>
        <taxon>Gunneridae</taxon>
        <taxon>Pentapetalae</taxon>
        <taxon>rosids</taxon>
        <taxon>malvids</taxon>
        <taxon>Brassicales</taxon>
        <taxon>Brassicaceae</taxon>
        <taxon>Brassiceae</taxon>
        <taxon>Brassica</taxon>
    </lineage>
</organism>